<dbReference type="EMBL" id="KN832881">
    <property type="protein sequence ID" value="KIM98005.1"/>
    <property type="molecule type" value="Genomic_DNA"/>
</dbReference>
<feature type="region of interest" description="Disordered" evidence="1">
    <location>
        <begin position="238"/>
        <end position="262"/>
    </location>
</feature>
<dbReference type="InParanoid" id="A0A0C3GPR0"/>
<evidence type="ECO:0000313" key="4">
    <source>
        <dbReference type="Proteomes" id="UP000054321"/>
    </source>
</evidence>
<feature type="region of interest" description="Disordered" evidence="1">
    <location>
        <begin position="925"/>
        <end position="984"/>
    </location>
</feature>
<dbReference type="Proteomes" id="UP000054321">
    <property type="component" value="Unassembled WGS sequence"/>
</dbReference>
<evidence type="ECO:0000313" key="3">
    <source>
        <dbReference type="EMBL" id="KIM98005.1"/>
    </source>
</evidence>
<organism evidence="3 4">
    <name type="scientific">Oidiodendron maius (strain Zn)</name>
    <dbReference type="NCBI Taxonomy" id="913774"/>
    <lineage>
        <taxon>Eukaryota</taxon>
        <taxon>Fungi</taxon>
        <taxon>Dikarya</taxon>
        <taxon>Ascomycota</taxon>
        <taxon>Pezizomycotina</taxon>
        <taxon>Leotiomycetes</taxon>
        <taxon>Leotiomycetes incertae sedis</taxon>
        <taxon>Myxotrichaceae</taxon>
        <taxon>Oidiodendron</taxon>
    </lineage>
</organism>
<feature type="compositionally biased region" description="Polar residues" evidence="1">
    <location>
        <begin position="252"/>
        <end position="262"/>
    </location>
</feature>
<reference evidence="4" key="2">
    <citation type="submission" date="2015-01" db="EMBL/GenBank/DDBJ databases">
        <title>Evolutionary Origins and Diversification of the Mycorrhizal Mutualists.</title>
        <authorList>
            <consortium name="DOE Joint Genome Institute"/>
            <consortium name="Mycorrhizal Genomics Consortium"/>
            <person name="Kohler A."/>
            <person name="Kuo A."/>
            <person name="Nagy L.G."/>
            <person name="Floudas D."/>
            <person name="Copeland A."/>
            <person name="Barry K.W."/>
            <person name="Cichocki N."/>
            <person name="Veneault-Fourrey C."/>
            <person name="LaButti K."/>
            <person name="Lindquist E.A."/>
            <person name="Lipzen A."/>
            <person name="Lundell T."/>
            <person name="Morin E."/>
            <person name="Murat C."/>
            <person name="Riley R."/>
            <person name="Ohm R."/>
            <person name="Sun H."/>
            <person name="Tunlid A."/>
            <person name="Henrissat B."/>
            <person name="Grigoriev I.V."/>
            <person name="Hibbett D.S."/>
            <person name="Martin F."/>
        </authorList>
    </citation>
    <scope>NUCLEOTIDE SEQUENCE [LARGE SCALE GENOMIC DNA]</scope>
    <source>
        <strain evidence="4">Zn</strain>
    </source>
</reference>
<keyword evidence="4" id="KW-1185">Reference proteome</keyword>
<sequence length="1179" mass="130547">MAARLLSSTCSLDDQPSGLLDGNAGTLLSRSEALKNKTHEVPDEPRDNHGQMMHGKDHEDKLVSGNERTSNTGISYHQIQLSPTVSFSRSVSQDTTPSILSGTRKTPIRAVFHDLPTAYLSITSGLGRSRSENASGSLQDVRFEESAVSFQNSPVTSKNPDNLFEHASKICSDNTLGKSRKDEVRNRYITHPISGIPPSDLVGEDKAALLPASVNDTLATPLPSCISDEIICPIHHPRSPRKSKSLDVGNKAQLSSSCTTPDVATDDNNCKLSHQYLGPQNTASPFISVQDGGTVDNIYRHYATSCVWGRGSENSTPRPNFDARCYSSLLSSKNRLALSSQSDGQNKPSALSVRKQRRVNRLTGGPPSQPPAYALPALPAPALALDHFPSSAMQHLWQSRSYRDAINKSESSKRSSLAIGNPTLSSSEGRPDLQFQNVEFELGNYSMASISTSKSNNPFRLSSHSKVVMSPFSQADRLCDTDHNIKGISCNRRPLEKEVSLALRHASGFSTFSNGSTSSVHQDEFIKRNSPSFKHSAWHKKTRSVRVPPLEPQNFDNSTQGADFDAQLFYNDLAVQLDSIYHHQPNVVPVTANLKEALRDIQSELHIDSAVLPLGGPEGAVNDDLEAGMDDWETIGESRHGTDLMDSQETSNLFEVSSIHRTGSSLANTSNDGTTSLFEAEIDEYGSTERITHHAGTIQYSSDYRRQGLSKSPIPTFPPTSREHNVNGYLADLTRRPPPTRPFNYAPKPLRTPHTNPFISPPPEAFSTPTARRMLFHKRGCRARQPNHFPPSSKTADTLKEDEIVKQERESISSALTPTTLAEREYTYRKLNWHAESPSPVTTLSHLKRQLLSPINPVGRPDRPSSWKHLTELGRRNKIDSYYSDGTPDGEPSTLTLAEPTKSNWRDQIQNDGCIEMRRFSEYKWPTNPRENQPLVKGPPGAFYQGIARSQQDNNTSSPDDEGKSRRISSRYSSPKDYPTNVLRPLSLLANRPVTPAERERKGYLPVPHQSGYMYRSPHAPPRRLSWQQLYTEAQLKAMQEAASTERVSDKLLAPNIRTSGRRTGEESKYKNRPEALALNQPLPMWTRGSSAQMDLSDKEKKLSNVALLFCVLFPPLLVLFALGRLDKIILWWSKGEVTAFGGRQKKQAQILAAAWGFTIIAGLIIFLVFRFAPSTPAA</sequence>
<feature type="compositionally biased region" description="Polar residues" evidence="1">
    <location>
        <begin position="893"/>
        <end position="910"/>
    </location>
</feature>
<dbReference type="HOGENOM" id="CLU_274977_0_0_1"/>
<feature type="compositionally biased region" description="Basic and acidic residues" evidence="1">
    <location>
        <begin position="32"/>
        <end position="62"/>
    </location>
</feature>
<feature type="region of interest" description="Disordered" evidence="1">
    <location>
        <begin position="1"/>
        <end position="70"/>
    </location>
</feature>
<reference evidence="3 4" key="1">
    <citation type="submission" date="2014-04" db="EMBL/GenBank/DDBJ databases">
        <authorList>
            <consortium name="DOE Joint Genome Institute"/>
            <person name="Kuo A."/>
            <person name="Martino E."/>
            <person name="Perotto S."/>
            <person name="Kohler A."/>
            <person name="Nagy L.G."/>
            <person name="Floudas D."/>
            <person name="Copeland A."/>
            <person name="Barry K.W."/>
            <person name="Cichocki N."/>
            <person name="Veneault-Fourrey C."/>
            <person name="LaButti K."/>
            <person name="Lindquist E.A."/>
            <person name="Lipzen A."/>
            <person name="Lundell T."/>
            <person name="Morin E."/>
            <person name="Murat C."/>
            <person name="Sun H."/>
            <person name="Tunlid A."/>
            <person name="Henrissat B."/>
            <person name="Grigoriev I.V."/>
            <person name="Hibbett D.S."/>
            <person name="Martin F."/>
            <person name="Nordberg H.P."/>
            <person name="Cantor M.N."/>
            <person name="Hua S.X."/>
        </authorList>
    </citation>
    <scope>NUCLEOTIDE SEQUENCE [LARGE SCALE GENOMIC DNA]</scope>
    <source>
        <strain evidence="3 4">Zn</strain>
    </source>
</reference>
<keyword evidence="2" id="KW-0472">Membrane</keyword>
<evidence type="ECO:0000256" key="2">
    <source>
        <dbReference type="SAM" id="Phobius"/>
    </source>
</evidence>
<accession>A0A0C3GPR0</accession>
<evidence type="ECO:0000256" key="1">
    <source>
        <dbReference type="SAM" id="MobiDB-lite"/>
    </source>
</evidence>
<proteinExistence type="predicted"/>
<feature type="region of interest" description="Disordered" evidence="1">
    <location>
        <begin position="880"/>
        <end position="910"/>
    </location>
</feature>
<feature type="region of interest" description="Disordered" evidence="1">
    <location>
        <begin position="337"/>
        <end position="372"/>
    </location>
</feature>
<feature type="compositionally biased region" description="Polar residues" evidence="1">
    <location>
        <begin position="1"/>
        <end position="14"/>
    </location>
</feature>
<feature type="compositionally biased region" description="Polar residues" evidence="1">
    <location>
        <begin position="337"/>
        <end position="349"/>
    </location>
</feature>
<keyword evidence="2" id="KW-1133">Transmembrane helix</keyword>
<feature type="transmembrane region" description="Helical" evidence="2">
    <location>
        <begin position="1106"/>
        <end position="1126"/>
    </location>
</feature>
<gene>
    <name evidence="3" type="ORF">OIDMADRAFT_182360</name>
</gene>
<feature type="region of interest" description="Disordered" evidence="1">
    <location>
        <begin position="408"/>
        <end position="430"/>
    </location>
</feature>
<keyword evidence="2" id="KW-0812">Transmembrane</keyword>
<name>A0A0C3GPR0_OIDMZ</name>
<feature type="transmembrane region" description="Helical" evidence="2">
    <location>
        <begin position="1151"/>
        <end position="1173"/>
    </location>
</feature>
<dbReference type="OrthoDB" id="5353066at2759"/>
<dbReference type="STRING" id="913774.A0A0C3GPR0"/>
<protein>
    <submittedName>
        <fullName evidence="3">Uncharacterized protein</fullName>
    </submittedName>
</protein>
<dbReference type="AlphaFoldDB" id="A0A0C3GPR0"/>
<feature type="compositionally biased region" description="Polar residues" evidence="1">
    <location>
        <begin position="948"/>
        <end position="958"/>
    </location>
</feature>